<dbReference type="HOGENOM" id="CLU_3131131_0_0_6"/>
<name>Q6F8S4_ACIAD</name>
<protein>
    <submittedName>
        <fullName evidence="1">Uncharacterized protein</fullName>
    </submittedName>
</protein>
<dbReference type="AlphaFoldDB" id="Q6F8S4"/>
<evidence type="ECO:0000313" key="1">
    <source>
        <dbReference type="EMBL" id="CAG69541.1"/>
    </source>
</evidence>
<accession>Q6F8S4</accession>
<dbReference type="EMBL" id="CR543861">
    <property type="protein sequence ID" value="CAG69541.1"/>
    <property type="molecule type" value="Genomic_DNA"/>
</dbReference>
<reference evidence="1 2" key="1">
    <citation type="journal article" date="2004" name="Nucleic Acids Res.">
        <title>Unique features revealed by the genome sequence of Acinetobacter sp. ADP1, a versatile and naturally transformation competent bacterium.</title>
        <authorList>
            <person name="Barbe V."/>
            <person name="Vallenet D."/>
            <person name="Fonknechten N."/>
            <person name="Kreimeyer A."/>
            <person name="Oztas S."/>
            <person name="Labarre L."/>
            <person name="Cruveiller S."/>
            <person name="Robert C."/>
            <person name="Duprat S."/>
            <person name="Wincker P."/>
            <person name="Ornston L.N."/>
            <person name="Weissenbach J."/>
            <person name="Marliere P."/>
            <person name="Cohen G.N."/>
            <person name="Medigue C."/>
        </authorList>
    </citation>
    <scope>NUCLEOTIDE SEQUENCE [LARGE SCALE GENOMIC DNA]</scope>
    <source>
        <strain evidence="2">ATCC 33305 / BD413 / ADP1</strain>
    </source>
</reference>
<evidence type="ECO:0000313" key="2">
    <source>
        <dbReference type="Proteomes" id="UP000000430"/>
    </source>
</evidence>
<gene>
    <name evidence="1" type="ordered locus">ACIAD2803</name>
</gene>
<organism evidence="1 2">
    <name type="scientific">Acinetobacter baylyi (strain ATCC 33305 / BD413 / ADP1)</name>
    <dbReference type="NCBI Taxonomy" id="62977"/>
    <lineage>
        <taxon>Bacteria</taxon>
        <taxon>Pseudomonadati</taxon>
        <taxon>Pseudomonadota</taxon>
        <taxon>Gammaproteobacteria</taxon>
        <taxon>Moraxellales</taxon>
        <taxon>Moraxellaceae</taxon>
        <taxon>Acinetobacter</taxon>
    </lineage>
</organism>
<dbReference type="KEGG" id="aci:ACIAD2803"/>
<dbReference type="Proteomes" id="UP000000430">
    <property type="component" value="Chromosome"/>
</dbReference>
<proteinExistence type="predicted"/>
<sequence>MPHNLENLYSKEITLYRGTTYHSLEQEKMLLIQYGQIDGVLPPGSKFYK</sequence>